<dbReference type="Proteomes" id="UP000683000">
    <property type="component" value="Unassembled WGS sequence"/>
</dbReference>
<dbReference type="InterPro" id="IPR000250">
    <property type="entry name" value="Peptidase_G1"/>
</dbReference>
<dbReference type="CDD" id="cd13426">
    <property type="entry name" value="Peptidase_G1"/>
    <property type="match status" value="1"/>
</dbReference>
<accession>A0A8I2Z3B5</accession>
<protein>
    <submittedName>
        <fullName evidence="2">Peptidase A4 family-domain-containing protein</fullName>
    </submittedName>
</protein>
<dbReference type="Pfam" id="PF01828">
    <property type="entry name" value="Peptidase_A4"/>
    <property type="match status" value="1"/>
</dbReference>
<keyword evidence="1" id="KW-0732">Signal</keyword>
<dbReference type="EMBL" id="JAGFBS010000001">
    <property type="protein sequence ID" value="KAG6382138.1"/>
    <property type="molecule type" value="Genomic_DNA"/>
</dbReference>
<feature type="signal peptide" evidence="1">
    <location>
        <begin position="1"/>
        <end position="19"/>
    </location>
</feature>
<dbReference type="Gene3D" id="2.60.120.700">
    <property type="entry name" value="Peptidase G1"/>
    <property type="match status" value="1"/>
</dbReference>
<dbReference type="OrthoDB" id="2862635at2759"/>
<dbReference type="PANTHER" id="PTHR37536:SF1">
    <property type="entry name" value="ASPERGILLOPEPSIN, PUTAITVE (AFU_ORTHOLOGUE AFUA_7G01200)"/>
    <property type="match status" value="1"/>
</dbReference>
<gene>
    <name evidence="2" type="ORF">JVT61DRAFT_781</name>
</gene>
<sequence>MRFNPVLISCFLFASAVLANPRRPQQRDLPERSSDPPAVVDSDTWGGAIWILEPGTFNHVHAIFEVPNVASENGLDSYVDVLVVIDGYNCPNDAMFGLGLQLFAPHGGSTNIEAVILNSTTSVNPETLDIPISVGDVIQLDIIAYNATSGHVSIDNFNNHVHVEQNVQLSQPLCGQTAGWIVSDVGAVGSFSTLANYGTVIFTGASAGTRGGTYYQPYGATLLRNQGKFESGAGDSKMGSTIAYSDSPLWITYLYYK</sequence>
<reference evidence="2" key="1">
    <citation type="submission" date="2021-03" db="EMBL/GenBank/DDBJ databases">
        <title>Evolutionary innovations through gain and loss of genes in the ectomycorrhizal Boletales.</title>
        <authorList>
            <person name="Wu G."/>
            <person name="Miyauchi S."/>
            <person name="Morin E."/>
            <person name="Yang Z.-L."/>
            <person name="Xu J."/>
            <person name="Martin F.M."/>
        </authorList>
    </citation>
    <scope>NUCLEOTIDE SEQUENCE</scope>
    <source>
        <strain evidence="2">BR01</strain>
    </source>
</reference>
<dbReference type="InterPro" id="IPR038656">
    <property type="entry name" value="Peptidase_G1_sf"/>
</dbReference>
<dbReference type="GO" id="GO:0006508">
    <property type="term" value="P:proteolysis"/>
    <property type="evidence" value="ECO:0007669"/>
    <property type="project" value="InterPro"/>
</dbReference>
<evidence type="ECO:0000256" key="1">
    <source>
        <dbReference type="SAM" id="SignalP"/>
    </source>
</evidence>
<dbReference type="GO" id="GO:0070007">
    <property type="term" value="F:glutamic-type endopeptidase activity"/>
    <property type="evidence" value="ECO:0007669"/>
    <property type="project" value="InterPro"/>
</dbReference>
<name>A0A8I2Z3B5_9AGAM</name>
<dbReference type="SUPFAM" id="SSF49899">
    <property type="entry name" value="Concanavalin A-like lectins/glucanases"/>
    <property type="match status" value="1"/>
</dbReference>
<organism evidence="2 3">
    <name type="scientific">Boletus reticuloceps</name>
    <dbReference type="NCBI Taxonomy" id="495285"/>
    <lineage>
        <taxon>Eukaryota</taxon>
        <taxon>Fungi</taxon>
        <taxon>Dikarya</taxon>
        <taxon>Basidiomycota</taxon>
        <taxon>Agaricomycotina</taxon>
        <taxon>Agaricomycetes</taxon>
        <taxon>Agaricomycetidae</taxon>
        <taxon>Boletales</taxon>
        <taxon>Boletineae</taxon>
        <taxon>Boletaceae</taxon>
        <taxon>Boletoideae</taxon>
        <taxon>Boletus</taxon>
    </lineage>
</organism>
<evidence type="ECO:0000313" key="2">
    <source>
        <dbReference type="EMBL" id="KAG6382138.1"/>
    </source>
</evidence>
<comment type="caution">
    <text evidence="2">The sequence shown here is derived from an EMBL/GenBank/DDBJ whole genome shotgun (WGS) entry which is preliminary data.</text>
</comment>
<dbReference type="InterPro" id="IPR013320">
    <property type="entry name" value="ConA-like_dom_sf"/>
</dbReference>
<keyword evidence="3" id="KW-1185">Reference proteome</keyword>
<proteinExistence type="predicted"/>
<feature type="chain" id="PRO_5034488220" evidence="1">
    <location>
        <begin position="20"/>
        <end position="257"/>
    </location>
</feature>
<dbReference type="PANTHER" id="PTHR37536">
    <property type="entry name" value="PUTATIVE (AFU_ORTHOLOGUE AFUA_3G02970)-RELATED"/>
    <property type="match status" value="1"/>
</dbReference>
<dbReference type="AlphaFoldDB" id="A0A8I2Z3B5"/>
<evidence type="ECO:0000313" key="3">
    <source>
        <dbReference type="Proteomes" id="UP000683000"/>
    </source>
</evidence>